<dbReference type="InterPro" id="IPR036380">
    <property type="entry name" value="Isochorismatase-like_sf"/>
</dbReference>
<evidence type="ECO:0000259" key="2">
    <source>
        <dbReference type="Pfam" id="PF00857"/>
    </source>
</evidence>
<keyword evidence="4" id="KW-1185">Reference proteome</keyword>
<dbReference type="InterPro" id="IPR000868">
    <property type="entry name" value="Isochorismatase-like_dom"/>
</dbReference>
<dbReference type="PANTHER" id="PTHR43540:SF1">
    <property type="entry name" value="ISOCHORISMATASE HYDROLASE"/>
    <property type="match status" value="1"/>
</dbReference>
<evidence type="ECO:0000313" key="3">
    <source>
        <dbReference type="EMBL" id="NGO73163.1"/>
    </source>
</evidence>
<dbReference type="Proteomes" id="UP000477722">
    <property type="component" value="Unassembled WGS sequence"/>
</dbReference>
<name>A0A6G4X7D2_9ACTN</name>
<evidence type="ECO:0000256" key="1">
    <source>
        <dbReference type="ARBA" id="ARBA00022801"/>
    </source>
</evidence>
<dbReference type="GO" id="GO:0016787">
    <property type="term" value="F:hydrolase activity"/>
    <property type="evidence" value="ECO:0007669"/>
    <property type="project" value="UniProtKB-KW"/>
</dbReference>
<gene>
    <name evidence="3" type="ORF">G5C65_33500</name>
</gene>
<comment type="caution">
    <text evidence="3">The sequence shown here is derived from an EMBL/GenBank/DDBJ whole genome shotgun (WGS) entry which is preliminary data.</text>
</comment>
<reference evidence="3 4" key="1">
    <citation type="submission" date="2020-02" db="EMBL/GenBank/DDBJ databases">
        <title>Whole-genome analyses of novel actinobacteria.</title>
        <authorList>
            <person name="Sahin N."/>
            <person name="Tatar D."/>
        </authorList>
    </citation>
    <scope>NUCLEOTIDE SEQUENCE [LARGE SCALE GENOMIC DNA]</scope>
    <source>
        <strain evidence="3 4">SB3404</strain>
    </source>
</reference>
<dbReference type="Pfam" id="PF00857">
    <property type="entry name" value="Isochorismatase"/>
    <property type="match status" value="1"/>
</dbReference>
<dbReference type="Gene3D" id="3.40.50.850">
    <property type="entry name" value="Isochorismatase-like"/>
    <property type="match status" value="1"/>
</dbReference>
<feature type="domain" description="Isochorismatase-like" evidence="2">
    <location>
        <begin position="12"/>
        <end position="155"/>
    </location>
</feature>
<sequence length="213" mass="22017">MGTPPDPDPVHALIVVDLQSAFVEGEGDGTCEGGAVPDAARVVERARELLARARAAGAPVVHLQNDGEAGAPDEPDTPGWRLVLPVRPGEAVLRKTDDDGFWETGLEALLRGHGVTAVALCGVQSEMCVRATAQTALDLDFRVVLPHDAHGTYDVPPAPGDTAGVPAALAARVAEWSLGDEVEITAAARDVRFTAPFAAPVTARARPTPGTSG</sequence>
<dbReference type="RefSeq" id="WP_165302827.1">
    <property type="nucleotide sequence ID" value="NZ_JAAKZZ010000642.1"/>
</dbReference>
<protein>
    <submittedName>
        <fullName evidence="3">Cysteine hydrolase</fullName>
    </submittedName>
</protein>
<dbReference type="AlphaFoldDB" id="A0A6G4X7D2"/>
<keyword evidence="1 3" id="KW-0378">Hydrolase</keyword>
<evidence type="ECO:0000313" key="4">
    <source>
        <dbReference type="Proteomes" id="UP000477722"/>
    </source>
</evidence>
<dbReference type="EMBL" id="JAAKZZ010000642">
    <property type="protein sequence ID" value="NGO73163.1"/>
    <property type="molecule type" value="Genomic_DNA"/>
</dbReference>
<proteinExistence type="predicted"/>
<dbReference type="InterPro" id="IPR050272">
    <property type="entry name" value="Isochorismatase-like_hydrls"/>
</dbReference>
<dbReference type="SUPFAM" id="SSF52499">
    <property type="entry name" value="Isochorismatase-like hydrolases"/>
    <property type="match status" value="1"/>
</dbReference>
<organism evidence="3 4">
    <name type="scientific">Streptomyces boncukensis</name>
    <dbReference type="NCBI Taxonomy" id="2711219"/>
    <lineage>
        <taxon>Bacteria</taxon>
        <taxon>Bacillati</taxon>
        <taxon>Actinomycetota</taxon>
        <taxon>Actinomycetes</taxon>
        <taxon>Kitasatosporales</taxon>
        <taxon>Streptomycetaceae</taxon>
        <taxon>Streptomyces</taxon>
    </lineage>
</organism>
<dbReference type="PANTHER" id="PTHR43540">
    <property type="entry name" value="PEROXYUREIDOACRYLATE/UREIDOACRYLATE AMIDOHYDROLASE-RELATED"/>
    <property type="match status" value="1"/>
</dbReference>
<dbReference type="CDD" id="cd00431">
    <property type="entry name" value="cysteine_hydrolases"/>
    <property type="match status" value="1"/>
</dbReference>
<accession>A0A6G4X7D2</accession>